<dbReference type="PANTHER" id="PTHR43802:SF1">
    <property type="entry name" value="IP11341P-RELATED"/>
    <property type="match status" value="1"/>
</dbReference>
<feature type="compositionally biased region" description="Polar residues" evidence="2">
    <location>
        <begin position="639"/>
        <end position="657"/>
    </location>
</feature>
<feature type="compositionally biased region" description="Polar residues" evidence="2">
    <location>
        <begin position="287"/>
        <end position="326"/>
    </location>
</feature>
<dbReference type="Pfam" id="PF00378">
    <property type="entry name" value="ECH_1"/>
    <property type="match status" value="1"/>
</dbReference>
<feature type="compositionally biased region" description="Basic residues" evidence="2">
    <location>
        <begin position="544"/>
        <end position="559"/>
    </location>
</feature>
<comment type="caution">
    <text evidence="3">The sequence shown here is derived from an EMBL/GenBank/DDBJ whole genome shotgun (WGS) entry which is preliminary data.</text>
</comment>
<organism evidence="3 4">
    <name type="scientific">Operophtera brumata</name>
    <name type="common">Winter moth</name>
    <name type="synonym">Phalaena brumata</name>
    <dbReference type="NCBI Taxonomy" id="104452"/>
    <lineage>
        <taxon>Eukaryota</taxon>
        <taxon>Metazoa</taxon>
        <taxon>Ecdysozoa</taxon>
        <taxon>Arthropoda</taxon>
        <taxon>Hexapoda</taxon>
        <taxon>Insecta</taxon>
        <taxon>Pterygota</taxon>
        <taxon>Neoptera</taxon>
        <taxon>Endopterygota</taxon>
        <taxon>Lepidoptera</taxon>
        <taxon>Glossata</taxon>
        <taxon>Ditrysia</taxon>
        <taxon>Geometroidea</taxon>
        <taxon>Geometridae</taxon>
        <taxon>Larentiinae</taxon>
        <taxon>Operophtera</taxon>
    </lineage>
</organism>
<feature type="compositionally biased region" description="Basic and acidic residues" evidence="2">
    <location>
        <begin position="629"/>
        <end position="638"/>
    </location>
</feature>
<name>A0A0L7L9C7_OPEBR</name>
<dbReference type="InterPro" id="IPR029045">
    <property type="entry name" value="ClpP/crotonase-like_dom_sf"/>
</dbReference>
<gene>
    <name evidence="3" type="ORF">OBRU01_12896</name>
</gene>
<feature type="compositionally biased region" description="Basic and acidic residues" evidence="2">
    <location>
        <begin position="518"/>
        <end position="528"/>
    </location>
</feature>
<dbReference type="Gene3D" id="3.90.226.10">
    <property type="entry name" value="2-enoyl-CoA Hydratase, Chain A, domain 1"/>
    <property type="match status" value="1"/>
</dbReference>
<feature type="compositionally biased region" description="Pro residues" evidence="2">
    <location>
        <begin position="1"/>
        <end position="10"/>
    </location>
</feature>
<dbReference type="SUPFAM" id="SSF52096">
    <property type="entry name" value="ClpP/crotonase"/>
    <property type="match status" value="1"/>
</dbReference>
<proteinExistence type="inferred from homology"/>
<feature type="region of interest" description="Disordered" evidence="2">
    <location>
        <begin position="1"/>
        <end position="20"/>
    </location>
</feature>
<dbReference type="EMBL" id="JTDY01002157">
    <property type="protein sequence ID" value="KOB71985.1"/>
    <property type="molecule type" value="Genomic_DNA"/>
</dbReference>
<keyword evidence="4" id="KW-1185">Reference proteome</keyword>
<dbReference type="STRING" id="104452.A0A0L7L9C7"/>
<dbReference type="PANTHER" id="PTHR43802">
    <property type="entry name" value="ENOYL-COA HYDRATASE"/>
    <property type="match status" value="1"/>
</dbReference>
<reference evidence="3 4" key="1">
    <citation type="journal article" date="2015" name="Genome Biol. Evol.">
        <title>The genome of winter moth (Operophtera brumata) provides a genomic perspective on sexual dimorphism and phenology.</title>
        <authorList>
            <person name="Derks M.F."/>
            <person name="Smit S."/>
            <person name="Salis L."/>
            <person name="Schijlen E."/>
            <person name="Bossers A."/>
            <person name="Mateman C."/>
            <person name="Pijl A.S."/>
            <person name="de Ridder D."/>
            <person name="Groenen M.A."/>
            <person name="Visser M.E."/>
            <person name="Megens H.J."/>
        </authorList>
    </citation>
    <scope>NUCLEOTIDE SEQUENCE [LARGE SCALE GENOMIC DNA]</scope>
    <source>
        <strain evidence="3">WM2013NL</strain>
        <tissue evidence="3">Head and thorax</tissue>
    </source>
</reference>
<dbReference type="AlphaFoldDB" id="A0A0L7L9C7"/>
<accession>A0A0L7L9C7</accession>
<dbReference type="Proteomes" id="UP000037510">
    <property type="component" value="Unassembled WGS sequence"/>
</dbReference>
<feature type="region of interest" description="Disordered" evidence="2">
    <location>
        <begin position="261"/>
        <end position="347"/>
    </location>
</feature>
<evidence type="ECO:0000313" key="3">
    <source>
        <dbReference type="EMBL" id="KOB71985.1"/>
    </source>
</evidence>
<evidence type="ECO:0000256" key="1">
    <source>
        <dbReference type="ARBA" id="ARBA00005254"/>
    </source>
</evidence>
<evidence type="ECO:0000313" key="4">
    <source>
        <dbReference type="Proteomes" id="UP000037510"/>
    </source>
</evidence>
<dbReference type="CDD" id="cd06558">
    <property type="entry name" value="crotonase-like"/>
    <property type="match status" value="1"/>
</dbReference>
<sequence>MEAIEEPPPTNAVEEGVKGNTSDEIMMNAEASVEMDLCHTSNGVAELKNEQDTNPVVETTVADDVGEPATFSEEFEDYGNVTAATKTEVAEVSSVDSDDPVCSNELVETYVATDIHEAESTEDEIIDGKVVIETEVVEESIVEVDGIVDSSAGNIMFETEIFIENHTSELDDEMNAVTCDEPDSSNILSELGQNIELSDVLRSSDVSETVENNNCEQEVFNKEELLDILEGNDVEQSRKTISENFHADSKKLEEHLALQQLNRLKGNDSRKRSRYSPKKPEKKQPKRSSSNYVPKETTAITVDETQNAPNETNSKVNEISSQNAPNETKAKVNETSSSKAPKLTEKPTKESIVNALVQDPVLQNPKVPKLIEKPIKESTVNALVHNPVLKKPKAPKITEKPKKESIVNALVQDWSDDDLVDPQESNTVMDESDALLESTVNIEKSQESVAQERNESHHVDESFLNNADTSVTHDQTINNVSVDEAQPQRRLGRVIKKKVIFDPDNPDTFTKTKVHIKKEKEALPEKEVSLQSTPKKSKMDHPQIHKIKSVSKMQWKKPQPKNSKQSSKRLTEIDKLLMDEGAVNMICQLTPDALKGNKNMKSKAEYIKNIQSNTPDSKEMKFRERKSKLKYEEGDSKKSGNGKNRISLNSSVKSPTASEDFENHSADDSIIYRRHSSSSYSSPCMSPRRLSDVEGGLGNQNALGQLATQEDVPIVEKKHDLEFGGENTSTLRRDVMNKSDCLSIKEKLNSKLSQALNKRKLSVMKSEKASKVKKVMPVEEVSTDIMKVLENILSLVDSNKDIAVTLITSECGTVCSGLDLKPILDDVKCAQEIAEHARSLMLTLKKHSKLVLVGVEGKTQGFSLALAALSDVLLASENATFILSERSNAVLHPGAGREVSSAQALQGGLVSRVVWPERFQEQVRAIATDIAAQPYEWEVSSAQALQGGLVSRVVRPERFHEQVRAIATDIAAQPYEVSSFIHVQ</sequence>
<comment type="similarity">
    <text evidence="1">Belongs to the enoyl-CoA hydratase/isomerase family.</text>
</comment>
<protein>
    <submittedName>
        <fullName evidence="3">Putative chromodomain Y-like protein 2</fullName>
    </submittedName>
</protein>
<feature type="region of interest" description="Disordered" evidence="2">
    <location>
        <begin position="608"/>
        <end position="662"/>
    </location>
</feature>
<dbReference type="InterPro" id="IPR001753">
    <property type="entry name" value="Enoyl-CoA_hydra/iso"/>
</dbReference>
<feature type="region of interest" description="Disordered" evidence="2">
    <location>
        <begin position="515"/>
        <end position="570"/>
    </location>
</feature>
<evidence type="ECO:0000256" key="2">
    <source>
        <dbReference type="SAM" id="MobiDB-lite"/>
    </source>
</evidence>